<dbReference type="GO" id="GO:0071013">
    <property type="term" value="C:catalytic step 2 spliceosome"/>
    <property type="evidence" value="ECO:0007669"/>
    <property type="project" value="TreeGrafter"/>
</dbReference>
<organism evidence="10 11">
    <name type="scientific">Aspergillus rambellii</name>
    <dbReference type="NCBI Taxonomy" id="308745"/>
    <lineage>
        <taxon>Eukaryota</taxon>
        <taxon>Fungi</taxon>
        <taxon>Dikarya</taxon>
        <taxon>Ascomycota</taxon>
        <taxon>Pezizomycotina</taxon>
        <taxon>Eurotiomycetes</taxon>
        <taxon>Eurotiomycetidae</taxon>
        <taxon>Eurotiales</taxon>
        <taxon>Aspergillaceae</taxon>
        <taxon>Aspergillus</taxon>
        <taxon>Aspergillus subgen. Nidulantes</taxon>
    </lineage>
</organism>
<reference evidence="10 11" key="1">
    <citation type="submission" date="2015-02" db="EMBL/GenBank/DDBJ databases">
        <title>Draft Genome Sequences of Two Closely-Related Aflatoxigenic Aspergillus Species Obtained from the Cote d'Ivoire.</title>
        <authorList>
            <person name="Moore G.G."/>
            <person name="Beltz S.B."/>
            <person name="Mack B.M."/>
        </authorList>
    </citation>
    <scope>NUCLEOTIDE SEQUENCE [LARGE SCALE GENOMIC DNA]</scope>
    <source>
        <strain evidence="10 11">SRRC1468</strain>
    </source>
</reference>
<dbReference type="OrthoDB" id="330772at2759"/>
<feature type="compositionally biased region" description="Basic and acidic residues" evidence="8">
    <location>
        <begin position="108"/>
        <end position="145"/>
    </location>
</feature>
<dbReference type="Proteomes" id="UP000034291">
    <property type="component" value="Unassembled WGS sequence"/>
</dbReference>
<dbReference type="InterPro" id="IPR006786">
    <property type="entry name" value="Pinin_SDK_MemA"/>
</dbReference>
<feature type="compositionally biased region" description="Acidic residues" evidence="8">
    <location>
        <begin position="295"/>
        <end position="310"/>
    </location>
</feature>
<gene>
    <name evidence="10" type="ORF">ARAM_003523</name>
</gene>
<keyword evidence="6" id="KW-0508">mRNA splicing</keyword>
<feature type="region of interest" description="Disordered" evidence="8">
    <location>
        <begin position="1"/>
        <end position="145"/>
    </location>
</feature>
<dbReference type="InterPro" id="IPR039853">
    <property type="entry name" value="Pinin"/>
</dbReference>
<dbReference type="PANTHER" id="PTHR12707">
    <property type="entry name" value="PINN"/>
    <property type="match status" value="1"/>
</dbReference>
<keyword evidence="7" id="KW-0539">Nucleus</keyword>
<comment type="caution">
    <text evidence="10">The sequence shown here is derived from an EMBL/GenBank/DDBJ whole genome shotgun (WGS) entry which is preliminary data.</text>
</comment>
<feature type="compositionally biased region" description="Basic and acidic residues" evidence="8">
    <location>
        <begin position="285"/>
        <end position="294"/>
    </location>
</feature>
<dbReference type="GO" id="GO:0008380">
    <property type="term" value="P:RNA splicing"/>
    <property type="evidence" value="ECO:0007669"/>
    <property type="project" value="UniProtKB-KW"/>
</dbReference>
<evidence type="ECO:0000313" key="10">
    <source>
        <dbReference type="EMBL" id="KKK13504.1"/>
    </source>
</evidence>
<evidence type="ECO:0000256" key="6">
    <source>
        <dbReference type="ARBA" id="ARBA00023187"/>
    </source>
</evidence>
<protein>
    <recommendedName>
        <fullName evidence="9">Pinin/SDK/MemA protein domain-containing protein</fullName>
    </recommendedName>
</protein>
<dbReference type="PANTHER" id="PTHR12707:SF0">
    <property type="entry name" value="PININ"/>
    <property type="match status" value="1"/>
</dbReference>
<evidence type="ECO:0000256" key="1">
    <source>
        <dbReference type="ARBA" id="ARBA00004123"/>
    </source>
</evidence>
<feature type="compositionally biased region" description="Polar residues" evidence="8">
    <location>
        <begin position="234"/>
        <end position="249"/>
    </location>
</feature>
<dbReference type="AlphaFoldDB" id="A0A0F8U175"/>
<evidence type="ECO:0000256" key="8">
    <source>
        <dbReference type="SAM" id="MobiDB-lite"/>
    </source>
</evidence>
<evidence type="ECO:0000256" key="7">
    <source>
        <dbReference type="ARBA" id="ARBA00023242"/>
    </source>
</evidence>
<comment type="similarity">
    <text evidence="2">Belongs to the pinin family.</text>
</comment>
<dbReference type="STRING" id="308745.A0A0F8U175"/>
<evidence type="ECO:0000313" key="11">
    <source>
        <dbReference type="Proteomes" id="UP000034291"/>
    </source>
</evidence>
<evidence type="ECO:0000256" key="5">
    <source>
        <dbReference type="ARBA" id="ARBA00023163"/>
    </source>
</evidence>
<evidence type="ECO:0000256" key="3">
    <source>
        <dbReference type="ARBA" id="ARBA00022664"/>
    </source>
</evidence>
<evidence type="ECO:0000256" key="4">
    <source>
        <dbReference type="ARBA" id="ARBA00023015"/>
    </source>
</evidence>
<keyword evidence="11" id="KW-1185">Reference proteome</keyword>
<feature type="compositionally biased region" description="Low complexity" evidence="8">
    <location>
        <begin position="52"/>
        <end position="65"/>
    </location>
</feature>
<keyword evidence="3" id="KW-0507">mRNA processing</keyword>
<sequence>MAEGSLASAVVLPDVESPGPSPDAGLKRKQSSTTDQDTDLKRRRLSGQIENQPPESAPSQSQSSPGTAGKDSDRRLNRRDEERKRGQRLFGSLLGTLSQSSNSAAQRRRADIERKQQDKLKLQDEEYGELKKKRREERIATRKKEQKLYEKEVMQTRHTNLVAMAYCLKTRTEPVLYYKPWQLRPQNESIIRDQVHDAEATVARELEEFEARSAAQEEEALDTEKQKLPEETAEQASTSKDTQNAQSTEPETDPARAETNHDKDPSIVKTESTPAIHNDIPLNHDQADVHRGAEDDGGEVVEDNEDTVIY</sequence>
<evidence type="ECO:0000259" key="9">
    <source>
        <dbReference type="Pfam" id="PF04696"/>
    </source>
</evidence>
<dbReference type="Pfam" id="PF04696">
    <property type="entry name" value="Pinin_SDK_memA"/>
    <property type="match status" value="1"/>
</dbReference>
<feature type="compositionally biased region" description="Basic and acidic residues" evidence="8">
    <location>
        <begin position="253"/>
        <end position="266"/>
    </location>
</feature>
<accession>A0A0F8U175</accession>
<keyword evidence="5" id="KW-0804">Transcription</keyword>
<dbReference type="EMBL" id="JZBS01003799">
    <property type="protein sequence ID" value="KKK13504.1"/>
    <property type="molecule type" value="Genomic_DNA"/>
</dbReference>
<name>A0A0F8U175_9EURO</name>
<keyword evidence="4" id="KW-0805">Transcription regulation</keyword>
<feature type="domain" description="Pinin/SDK/MemA protein" evidence="9">
    <location>
        <begin position="81"/>
        <end position="195"/>
    </location>
</feature>
<feature type="region of interest" description="Disordered" evidence="8">
    <location>
        <begin position="210"/>
        <end position="310"/>
    </location>
</feature>
<proteinExistence type="inferred from homology"/>
<evidence type="ECO:0000256" key="2">
    <source>
        <dbReference type="ARBA" id="ARBA00010386"/>
    </source>
</evidence>
<feature type="compositionally biased region" description="Basic and acidic residues" evidence="8">
    <location>
        <begin position="70"/>
        <end position="84"/>
    </location>
</feature>
<comment type="subcellular location">
    <subcellularLocation>
        <location evidence="1">Nucleus</location>
    </subcellularLocation>
</comment>
<dbReference type="GO" id="GO:0006397">
    <property type="term" value="P:mRNA processing"/>
    <property type="evidence" value="ECO:0007669"/>
    <property type="project" value="UniProtKB-KW"/>
</dbReference>